<feature type="coiled-coil region" evidence="1">
    <location>
        <begin position="54"/>
        <end position="88"/>
    </location>
</feature>
<name>A0A0F9DHC3_9ZZZZ</name>
<gene>
    <name evidence="2" type="ORF">LCGC14_2277600</name>
</gene>
<organism evidence="2">
    <name type="scientific">marine sediment metagenome</name>
    <dbReference type="NCBI Taxonomy" id="412755"/>
    <lineage>
        <taxon>unclassified sequences</taxon>
        <taxon>metagenomes</taxon>
        <taxon>ecological metagenomes</taxon>
    </lineage>
</organism>
<dbReference type="EMBL" id="LAZR01031620">
    <property type="protein sequence ID" value="KKL53221.1"/>
    <property type="molecule type" value="Genomic_DNA"/>
</dbReference>
<evidence type="ECO:0000313" key="2">
    <source>
        <dbReference type="EMBL" id="KKL53221.1"/>
    </source>
</evidence>
<dbReference type="AlphaFoldDB" id="A0A0F9DHC3"/>
<evidence type="ECO:0000256" key="1">
    <source>
        <dbReference type="SAM" id="Coils"/>
    </source>
</evidence>
<sequence length="161" mass="17731">MINGLNPIGIAVLVVVAAGSFWGGSALKQAEWTEDKNAALELQAALTAKSDVERRELNEKNLLLQLDLEEAKRDTERMRDDVQDAINRASVVKTFTVKTPQDCPALRCNIVDAAEHYRLFNAAISNTLEALPDAGETRILDARLRGAYFTPPMDGLSEFDD</sequence>
<accession>A0A0F9DHC3</accession>
<reference evidence="2" key="1">
    <citation type="journal article" date="2015" name="Nature">
        <title>Complex archaea that bridge the gap between prokaryotes and eukaryotes.</title>
        <authorList>
            <person name="Spang A."/>
            <person name="Saw J.H."/>
            <person name="Jorgensen S.L."/>
            <person name="Zaremba-Niedzwiedzka K."/>
            <person name="Martijn J."/>
            <person name="Lind A.E."/>
            <person name="van Eijk R."/>
            <person name="Schleper C."/>
            <person name="Guy L."/>
            <person name="Ettema T.J."/>
        </authorList>
    </citation>
    <scope>NUCLEOTIDE SEQUENCE</scope>
</reference>
<proteinExistence type="predicted"/>
<protein>
    <submittedName>
        <fullName evidence="2">Uncharacterized protein</fullName>
    </submittedName>
</protein>
<comment type="caution">
    <text evidence="2">The sequence shown here is derived from an EMBL/GenBank/DDBJ whole genome shotgun (WGS) entry which is preliminary data.</text>
</comment>
<keyword evidence="1" id="KW-0175">Coiled coil</keyword>